<evidence type="ECO:0000313" key="2">
    <source>
        <dbReference type="Proteomes" id="UP000053235"/>
    </source>
</evidence>
<organism evidence="1 2">
    <name type="scientific">Roseibium alexandrii</name>
    <dbReference type="NCBI Taxonomy" id="388408"/>
    <lineage>
        <taxon>Bacteria</taxon>
        <taxon>Pseudomonadati</taxon>
        <taxon>Pseudomonadota</taxon>
        <taxon>Alphaproteobacteria</taxon>
        <taxon>Hyphomicrobiales</taxon>
        <taxon>Stappiaceae</taxon>
        <taxon>Roseibium</taxon>
    </lineage>
</organism>
<reference evidence="2" key="1">
    <citation type="submission" date="2015-07" db="EMBL/GenBank/DDBJ databases">
        <authorList>
            <person name="Rodrigo-Torres Lidia"/>
            <person name="Arahal R.David."/>
        </authorList>
    </citation>
    <scope>NUCLEOTIDE SEQUENCE [LARGE SCALE GENOMIC DNA]</scope>
    <source>
        <strain evidence="2">CECT 5112</strain>
    </source>
</reference>
<dbReference type="EMBL" id="CXWD01000004">
    <property type="protein sequence ID" value="CTQ67247.1"/>
    <property type="molecule type" value="Genomic_DNA"/>
</dbReference>
<gene>
    <name evidence="1" type="ORF">LAX5112_01289</name>
</gene>
<dbReference type="GO" id="GO:0047429">
    <property type="term" value="F:nucleoside triphosphate diphosphatase activity"/>
    <property type="evidence" value="ECO:0007669"/>
    <property type="project" value="InterPro"/>
</dbReference>
<protein>
    <recommendedName>
        <fullName evidence="3">Nucleotide pyrophosphohydrolase</fullName>
    </recommendedName>
</protein>
<dbReference type="Pfam" id="PF12643">
    <property type="entry name" value="MazG-like"/>
    <property type="match status" value="1"/>
</dbReference>
<dbReference type="InterPro" id="IPR025984">
    <property type="entry name" value="DCTPP"/>
</dbReference>
<evidence type="ECO:0008006" key="3">
    <source>
        <dbReference type="Google" id="ProtNLM"/>
    </source>
</evidence>
<dbReference type="AlphaFoldDB" id="A0A0M6ZY58"/>
<dbReference type="SUPFAM" id="SSF101386">
    <property type="entry name" value="all-alpha NTP pyrophosphatases"/>
    <property type="match status" value="1"/>
</dbReference>
<dbReference type="Gene3D" id="1.10.287.1080">
    <property type="entry name" value="MazG-like"/>
    <property type="match status" value="1"/>
</dbReference>
<accession>A0A0M6ZY58</accession>
<dbReference type="CDD" id="cd11523">
    <property type="entry name" value="NTP-PPase"/>
    <property type="match status" value="1"/>
</dbReference>
<keyword evidence="2" id="KW-1185">Reference proteome</keyword>
<proteinExistence type="predicted"/>
<evidence type="ECO:0000313" key="1">
    <source>
        <dbReference type="EMBL" id="CTQ67247.1"/>
    </source>
</evidence>
<dbReference type="OrthoDB" id="7366511at2"/>
<dbReference type="GO" id="GO:0009143">
    <property type="term" value="P:nucleoside triphosphate catabolic process"/>
    <property type="evidence" value="ECO:0007669"/>
    <property type="project" value="InterPro"/>
</dbReference>
<name>A0A0M6ZY58_9HYPH</name>
<sequence>MKFSDLREANITRQKEWPGNDQADIAFRGLEVAGEFGEVAEALKKYLRGTRGIKGSTADLQDVADEMADAIIALDLLADQMGIDLGAAVTRKFNRTSKKYGLVTRLPASD</sequence>
<dbReference type="RefSeq" id="WP_055671119.1">
    <property type="nucleotide sequence ID" value="NZ_CXWD01000004.1"/>
</dbReference>
<dbReference type="Proteomes" id="UP000053235">
    <property type="component" value="Unassembled WGS sequence"/>
</dbReference>